<evidence type="ECO:0000256" key="1">
    <source>
        <dbReference type="SAM" id="Phobius"/>
    </source>
</evidence>
<name>A0A1M5Y7F3_9BRAD</name>
<keyword evidence="1" id="KW-1133">Transmembrane helix</keyword>
<dbReference type="Proteomes" id="UP000189796">
    <property type="component" value="Chromosome I"/>
</dbReference>
<reference evidence="2 3" key="1">
    <citation type="submission" date="2016-11" db="EMBL/GenBank/DDBJ databases">
        <authorList>
            <person name="Jaros S."/>
            <person name="Januszkiewicz K."/>
            <person name="Wedrychowicz H."/>
        </authorList>
    </citation>
    <scope>NUCLEOTIDE SEQUENCE [LARGE SCALE GENOMIC DNA]</scope>
    <source>
        <strain evidence="2 3">GAS138</strain>
    </source>
</reference>
<sequence length="118" mass="13712">MADQSPMKRWILTHATRVWTALLTLAGLGAAWVYRPELLTWYLRTTMTAIERGTAALPYPWGDRLEVVLRGIGGSVWMQFAFAIVVVRVMVWMVARFVGYLWRRRRRDPVSLSSFREP</sequence>
<keyword evidence="1" id="KW-0472">Membrane</keyword>
<dbReference type="AlphaFoldDB" id="A0A1M5Y7F3"/>
<protein>
    <submittedName>
        <fullName evidence="2">Uncharacterized protein</fullName>
    </submittedName>
</protein>
<gene>
    <name evidence="2" type="ORF">SAMN05443248_7998</name>
</gene>
<dbReference type="EMBL" id="LT670817">
    <property type="protein sequence ID" value="SHI07906.1"/>
    <property type="molecule type" value="Genomic_DNA"/>
</dbReference>
<feature type="transmembrane region" description="Helical" evidence="1">
    <location>
        <begin position="76"/>
        <end position="98"/>
    </location>
</feature>
<evidence type="ECO:0000313" key="2">
    <source>
        <dbReference type="EMBL" id="SHI07906.1"/>
    </source>
</evidence>
<proteinExistence type="predicted"/>
<evidence type="ECO:0000313" key="3">
    <source>
        <dbReference type="Proteomes" id="UP000189796"/>
    </source>
</evidence>
<accession>A0A1M5Y7F3</accession>
<keyword evidence="1" id="KW-0812">Transmembrane</keyword>
<organism evidence="2 3">
    <name type="scientific">Bradyrhizobium erythrophlei</name>
    <dbReference type="NCBI Taxonomy" id="1437360"/>
    <lineage>
        <taxon>Bacteria</taxon>
        <taxon>Pseudomonadati</taxon>
        <taxon>Pseudomonadota</taxon>
        <taxon>Alphaproteobacteria</taxon>
        <taxon>Hyphomicrobiales</taxon>
        <taxon>Nitrobacteraceae</taxon>
        <taxon>Bradyrhizobium</taxon>
    </lineage>
</organism>
<feature type="transmembrane region" description="Helical" evidence="1">
    <location>
        <begin position="12"/>
        <end position="34"/>
    </location>
</feature>